<dbReference type="Proteomes" id="UP001597283">
    <property type="component" value="Unassembled WGS sequence"/>
</dbReference>
<reference evidence="2" key="1">
    <citation type="journal article" date="2019" name="Int. J. Syst. Evol. Microbiol.">
        <title>The Global Catalogue of Microorganisms (GCM) 10K type strain sequencing project: providing services to taxonomists for standard genome sequencing and annotation.</title>
        <authorList>
            <consortium name="The Broad Institute Genomics Platform"/>
            <consortium name="The Broad Institute Genome Sequencing Center for Infectious Disease"/>
            <person name="Wu L."/>
            <person name="Ma J."/>
        </authorList>
    </citation>
    <scope>NUCLEOTIDE SEQUENCE [LARGE SCALE GENOMIC DNA]</scope>
    <source>
        <strain evidence="2">Q85</strain>
    </source>
</reference>
<protein>
    <submittedName>
        <fullName evidence="1">Uncharacterized protein</fullName>
    </submittedName>
</protein>
<evidence type="ECO:0000313" key="1">
    <source>
        <dbReference type="EMBL" id="MFD1789063.1"/>
    </source>
</evidence>
<name>A0ABW4NFY3_9SPHN</name>
<keyword evidence="2" id="KW-1185">Reference proteome</keyword>
<comment type="caution">
    <text evidence="1">The sequence shown here is derived from an EMBL/GenBank/DDBJ whole genome shotgun (WGS) entry which is preliminary data.</text>
</comment>
<dbReference type="EMBL" id="JBHUFC010000006">
    <property type="protein sequence ID" value="MFD1789063.1"/>
    <property type="molecule type" value="Genomic_DNA"/>
</dbReference>
<dbReference type="RefSeq" id="WP_380941430.1">
    <property type="nucleotide sequence ID" value="NZ_JBHUFC010000006.1"/>
</dbReference>
<organism evidence="1 2">
    <name type="scientific">Sphingomonas floccifaciens</name>
    <dbReference type="NCBI Taxonomy" id="1844115"/>
    <lineage>
        <taxon>Bacteria</taxon>
        <taxon>Pseudomonadati</taxon>
        <taxon>Pseudomonadota</taxon>
        <taxon>Alphaproteobacteria</taxon>
        <taxon>Sphingomonadales</taxon>
        <taxon>Sphingomonadaceae</taxon>
        <taxon>Sphingomonas</taxon>
    </lineage>
</organism>
<evidence type="ECO:0000313" key="2">
    <source>
        <dbReference type="Proteomes" id="UP001597283"/>
    </source>
</evidence>
<proteinExistence type="predicted"/>
<sequence>MSRPLVILVVLLVVVVGGLFVLAGRDTTQAPTRVEKAVALENLS</sequence>
<accession>A0ABW4NFY3</accession>
<gene>
    <name evidence="1" type="ORF">ACFSC3_15985</name>
</gene>